<dbReference type="AlphaFoldDB" id="A0A0B2VQ72"/>
<protein>
    <submittedName>
        <fullName evidence="1">Uncharacterized protein</fullName>
    </submittedName>
</protein>
<reference evidence="1 2" key="1">
    <citation type="submission" date="2014-11" db="EMBL/GenBank/DDBJ databases">
        <title>Genetic blueprint of the zoonotic pathogen Toxocara canis.</title>
        <authorList>
            <person name="Zhu X.-Q."/>
            <person name="Korhonen P.K."/>
            <person name="Cai H."/>
            <person name="Young N.D."/>
            <person name="Nejsum P."/>
            <person name="von Samson-Himmelstjerna G."/>
            <person name="Boag P.R."/>
            <person name="Tan P."/>
            <person name="Li Q."/>
            <person name="Min J."/>
            <person name="Yang Y."/>
            <person name="Wang X."/>
            <person name="Fang X."/>
            <person name="Hall R.S."/>
            <person name="Hofmann A."/>
            <person name="Sternberg P.W."/>
            <person name="Jex A.R."/>
            <person name="Gasser R.B."/>
        </authorList>
    </citation>
    <scope>NUCLEOTIDE SEQUENCE [LARGE SCALE GENOMIC DNA]</scope>
    <source>
        <strain evidence="1">PN_DK_2014</strain>
    </source>
</reference>
<dbReference type="EMBL" id="JPKZ01001212">
    <property type="protein sequence ID" value="KHN83175.1"/>
    <property type="molecule type" value="Genomic_DNA"/>
</dbReference>
<evidence type="ECO:0000313" key="1">
    <source>
        <dbReference type="EMBL" id="KHN83175.1"/>
    </source>
</evidence>
<organism evidence="1 2">
    <name type="scientific">Toxocara canis</name>
    <name type="common">Canine roundworm</name>
    <dbReference type="NCBI Taxonomy" id="6265"/>
    <lineage>
        <taxon>Eukaryota</taxon>
        <taxon>Metazoa</taxon>
        <taxon>Ecdysozoa</taxon>
        <taxon>Nematoda</taxon>
        <taxon>Chromadorea</taxon>
        <taxon>Rhabditida</taxon>
        <taxon>Spirurina</taxon>
        <taxon>Ascaridomorpha</taxon>
        <taxon>Ascaridoidea</taxon>
        <taxon>Toxocaridae</taxon>
        <taxon>Toxocara</taxon>
    </lineage>
</organism>
<dbReference type="Proteomes" id="UP000031036">
    <property type="component" value="Unassembled WGS sequence"/>
</dbReference>
<proteinExistence type="predicted"/>
<evidence type="ECO:0000313" key="2">
    <source>
        <dbReference type="Proteomes" id="UP000031036"/>
    </source>
</evidence>
<gene>
    <name evidence="1" type="ORF">Tcan_12412</name>
</gene>
<name>A0A0B2VQ72_TOXCA</name>
<sequence length="276" mass="32725">MEAACEAEFEFCMDRFESKARSFDSSAGLSDLGMRLGQRYLLERLSFHISRFPYCKLHFDLNVDHQLWHQPSHIPHFKQVDTNENLCDAFKNILIISLAIHEMYALIDRNALRMMLERTAFDALKTSKFNSYHAGRTFFHYAFLVRCFNREQLLHFFIPSFVFGCHRHLCHSFLHLMPRDTLSVPRQTILSKTSHTFLCYYSLFRPPVCIAFFPSELLNFYSLISRNVSSCFPTQFIKKLVTLCFPDFRSELFKLNVRHPFKEKCLLIHRWCFITS</sequence>
<accession>A0A0B2VQ72</accession>
<comment type="caution">
    <text evidence="1">The sequence shown here is derived from an EMBL/GenBank/DDBJ whole genome shotgun (WGS) entry which is preliminary data.</text>
</comment>
<keyword evidence="2" id="KW-1185">Reference proteome</keyword>